<feature type="transmembrane region" description="Helical" evidence="2">
    <location>
        <begin position="137"/>
        <end position="163"/>
    </location>
</feature>
<evidence type="ECO:0000313" key="3">
    <source>
        <dbReference type="EMBL" id="KAK9921365.1"/>
    </source>
</evidence>
<dbReference type="EMBL" id="JBEDUW010000006">
    <property type="protein sequence ID" value="KAK9921365.1"/>
    <property type="molecule type" value="Genomic_DNA"/>
</dbReference>
<protein>
    <submittedName>
        <fullName evidence="3">Uncharacterized protein</fullName>
    </submittedName>
</protein>
<dbReference type="PANTHER" id="PTHR33736">
    <property type="entry name" value="F-BOX PROTEIN-RELATED"/>
    <property type="match status" value="1"/>
</dbReference>
<proteinExistence type="predicted"/>
<gene>
    <name evidence="3" type="ORF">M0R45_029876</name>
</gene>
<keyword evidence="2" id="KW-1133">Transmembrane helix</keyword>
<name>A0AAW1W8Z2_RUBAR</name>
<dbReference type="InterPro" id="IPR045283">
    <property type="entry name" value="AT3G44326-like"/>
</dbReference>
<organism evidence="3 4">
    <name type="scientific">Rubus argutus</name>
    <name type="common">Southern blackberry</name>
    <dbReference type="NCBI Taxonomy" id="59490"/>
    <lineage>
        <taxon>Eukaryota</taxon>
        <taxon>Viridiplantae</taxon>
        <taxon>Streptophyta</taxon>
        <taxon>Embryophyta</taxon>
        <taxon>Tracheophyta</taxon>
        <taxon>Spermatophyta</taxon>
        <taxon>Magnoliopsida</taxon>
        <taxon>eudicotyledons</taxon>
        <taxon>Gunneridae</taxon>
        <taxon>Pentapetalae</taxon>
        <taxon>rosids</taxon>
        <taxon>fabids</taxon>
        <taxon>Rosales</taxon>
        <taxon>Rosaceae</taxon>
        <taxon>Rosoideae</taxon>
        <taxon>Rosoideae incertae sedis</taxon>
        <taxon>Rubus</taxon>
    </lineage>
</organism>
<evidence type="ECO:0000313" key="4">
    <source>
        <dbReference type="Proteomes" id="UP001457282"/>
    </source>
</evidence>
<accession>A0AAW1W8Z2</accession>
<keyword evidence="2" id="KW-0472">Membrane</keyword>
<evidence type="ECO:0000256" key="1">
    <source>
        <dbReference type="SAM" id="MobiDB-lite"/>
    </source>
</evidence>
<feature type="compositionally biased region" description="Basic and acidic residues" evidence="1">
    <location>
        <begin position="111"/>
        <end position="120"/>
    </location>
</feature>
<dbReference type="Proteomes" id="UP001457282">
    <property type="component" value="Unassembled WGS sequence"/>
</dbReference>
<keyword evidence="4" id="KW-1185">Reference proteome</keyword>
<evidence type="ECO:0000256" key="2">
    <source>
        <dbReference type="SAM" id="Phobius"/>
    </source>
</evidence>
<dbReference type="PANTHER" id="PTHR33736:SF13">
    <property type="entry name" value="OS11G0155100 PROTEIN"/>
    <property type="match status" value="1"/>
</dbReference>
<reference evidence="3 4" key="1">
    <citation type="journal article" date="2023" name="G3 (Bethesda)">
        <title>A chromosome-length genome assembly and annotation of blackberry (Rubus argutus, cv. 'Hillquist').</title>
        <authorList>
            <person name="Bruna T."/>
            <person name="Aryal R."/>
            <person name="Dudchenko O."/>
            <person name="Sargent D.J."/>
            <person name="Mead D."/>
            <person name="Buti M."/>
            <person name="Cavallini A."/>
            <person name="Hytonen T."/>
            <person name="Andres J."/>
            <person name="Pham M."/>
            <person name="Weisz D."/>
            <person name="Mascagni F."/>
            <person name="Usai G."/>
            <person name="Natali L."/>
            <person name="Bassil N."/>
            <person name="Fernandez G.E."/>
            <person name="Lomsadze A."/>
            <person name="Armour M."/>
            <person name="Olukolu B."/>
            <person name="Poorten T."/>
            <person name="Britton C."/>
            <person name="Davik J."/>
            <person name="Ashrafi H."/>
            <person name="Aiden E.L."/>
            <person name="Borodovsky M."/>
            <person name="Worthington M."/>
        </authorList>
    </citation>
    <scope>NUCLEOTIDE SEQUENCE [LARGE SCALE GENOMIC DNA]</scope>
    <source>
        <strain evidence="3">PI 553951</strain>
    </source>
</reference>
<sequence>MNLSSHAAVSVQRHWLSGEVHARFASILQGERGTASEFVQCGMVVTCGAGSEGGGVAGEGGELAAGGHGRNAFEREGRFGNFAKGFGGQNRKKGEERAGGKEEIPGVFGEEEGKEREEDEGRRDIRYSVCRFWGPRLFHFLVIYFVQMICVLHFFFSLSSVVVKR</sequence>
<keyword evidence="2" id="KW-0812">Transmembrane</keyword>
<feature type="compositionally biased region" description="Basic and acidic residues" evidence="1">
    <location>
        <begin position="92"/>
        <end position="104"/>
    </location>
</feature>
<comment type="caution">
    <text evidence="3">The sequence shown here is derived from an EMBL/GenBank/DDBJ whole genome shotgun (WGS) entry which is preliminary data.</text>
</comment>
<feature type="region of interest" description="Disordered" evidence="1">
    <location>
        <begin position="80"/>
        <end position="120"/>
    </location>
</feature>
<dbReference type="AlphaFoldDB" id="A0AAW1W8Z2"/>